<dbReference type="EMBL" id="RBAK01000019">
    <property type="protein sequence ID" value="RKN38861.1"/>
    <property type="molecule type" value="Genomic_DNA"/>
</dbReference>
<dbReference type="InterPro" id="IPR002372">
    <property type="entry name" value="PQQ_rpt_dom"/>
</dbReference>
<feature type="domain" description="Pyrrolo-quinoline quinone repeat" evidence="1">
    <location>
        <begin position="22"/>
        <end position="156"/>
    </location>
</feature>
<reference evidence="2 3" key="1">
    <citation type="journal article" date="2004" name="Syst. Appl. Microbiol.">
        <title>Cryptoendolithic actinomycetes from antarctic sandstone rock samples: Micromonospora endolithica sp. nov. and two isolates related to Micromonospora coerulea Jensen 1932.</title>
        <authorList>
            <person name="Hirsch P."/>
            <person name="Mevs U."/>
            <person name="Kroppenstedt R.M."/>
            <person name="Schumann P."/>
            <person name="Stackebrandt E."/>
        </authorList>
    </citation>
    <scope>NUCLEOTIDE SEQUENCE [LARGE SCALE GENOMIC DNA]</scope>
    <source>
        <strain evidence="2 3">JCM 12677</strain>
    </source>
</reference>
<dbReference type="Gene3D" id="2.130.10.10">
    <property type="entry name" value="YVTN repeat-like/Quinoprotein amine dehydrogenase"/>
    <property type="match status" value="1"/>
</dbReference>
<dbReference type="InterPro" id="IPR015943">
    <property type="entry name" value="WD40/YVTN_repeat-like_dom_sf"/>
</dbReference>
<dbReference type="SMART" id="SM00564">
    <property type="entry name" value="PQQ"/>
    <property type="match status" value="3"/>
</dbReference>
<dbReference type="OrthoDB" id="3336893at2"/>
<dbReference type="AlphaFoldDB" id="A0A3A9YRZ5"/>
<dbReference type="InterPro" id="IPR018391">
    <property type="entry name" value="PQQ_b-propeller_rpt"/>
</dbReference>
<dbReference type="Pfam" id="PF13360">
    <property type="entry name" value="PQQ_2"/>
    <property type="match status" value="2"/>
</dbReference>
<dbReference type="Proteomes" id="UP000281726">
    <property type="component" value="Unassembled WGS sequence"/>
</dbReference>
<comment type="caution">
    <text evidence="2">The sequence shown here is derived from an EMBL/GenBank/DDBJ whole genome shotgun (WGS) entry which is preliminary data.</text>
</comment>
<organism evidence="2 3">
    <name type="scientific">Micromonospora endolithica</name>
    <dbReference type="NCBI Taxonomy" id="230091"/>
    <lineage>
        <taxon>Bacteria</taxon>
        <taxon>Bacillati</taxon>
        <taxon>Actinomycetota</taxon>
        <taxon>Actinomycetes</taxon>
        <taxon>Micromonosporales</taxon>
        <taxon>Micromonosporaceae</taxon>
        <taxon>Micromonospora</taxon>
    </lineage>
</organism>
<evidence type="ECO:0000313" key="2">
    <source>
        <dbReference type="EMBL" id="RKN38861.1"/>
    </source>
</evidence>
<protein>
    <submittedName>
        <fullName evidence="2">Pyrrolo-quinoline quinone</fullName>
    </submittedName>
</protein>
<gene>
    <name evidence="2" type="ORF">D7223_29945</name>
</gene>
<dbReference type="SUPFAM" id="SSF50998">
    <property type="entry name" value="Quinoprotein alcohol dehydrogenase-like"/>
    <property type="match status" value="1"/>
</dbReference>
<accession>A0A3A9YRZ5</accession>
<feature type="domain" description="Pyrrolo-quinoline quinone repeat" evidence="1">
    <location>
        <begin position="166"/>
        <end position="380"/>
    </location>
</feature>
<dbReference type="InterPro" id="IPR011047">
    <property type="entry name" value="Quinoprotein_ADH-like_sf"/>
</dbReference>
<evidence type="ECO:0000259" key="1">
    <source>
        <dbReference type="Pfam" id="PF13360"/>
    </source>
</evidence>
<keyword evidence="3" id="KW-1185">Reference proteome</keyword>
<dbReference type="RefSeq" id="WP_120732629.1">
    <property type="nucleotide sequence ID" value="NZ_RBAK01000019.1"/>
</dbReference>
<name>A0A3A9YRZ5_9ACTN</name>
<evidence type="ECO:0000313" key="3">
    <source>
        <dbReference type="Proteomes" id="UP000281726"/>
    </source>
</evidence>
<sequence>MGLEKGRRPLVLAAAVLLAAVVSGAVAWRVLAPAEVSTPARGGYPPAPTAAPGVVARLPVAPLIVDGRLRVYAGDRQVYADRPVDGRHRTTPYWSYRRWPASLQGVVASGTTVVSRWSDGRLVGLDARTGRVAWRADGPEPVGERTARRTGAATVWEPRGLFVTEPAGGRPVVVAVGRGGAVAVDPDAGTALWRTDVDPDCRDAIGTTADGRLVTVDTCAGPAAVEFIDVRTGTAGSRWRPPGAPGELVVTLVGCRAGRSDCAGLRTAGPGDDAGQGWLLGDAAPAAAPALDAPGAELAGEVAVAVTDGALVGRSARTGAERWRRGDLGQARVVAVQPGRVHLLTPANDLVTVDPATGVQRSWFTLNIGSDGVGWVPGEVYAEAGFVAVERLRRPVDPQGDDQRYFYNSEPVIVAAT</sequence>
<proteinExistence type="predicted"/>